<dbReference type="RefSeq" id="WP_269944728.1">
    <property type="nucleotide sequence ID" value="NZ_JAKMUT010000007.1"/>
</dbReference>
<evidence type="ECO:0000256" key="3">
    <source>
        <dbReference type="SAM" id="SignalP"/>
    </source>
</evidence>
<dbReference type="EMBL" id="JAKMUT010000007">
    <property type="protein sequence ID" value="MCZ9290184.1"/>
    <property type="molecule type" value="Genomic_DNA"/>
</dbReference>
<feature type="compositionally biased region" description="Polar residues" evidence="1">
    <location>
        <begin position="37"/>
        <end position="48"/>
    </location>
</feature>
<feature type="signal peptide" evidence="3">
    <location>
        <begin position="1"/>
        <end position="30"/>
    </location>
</feature>
<keyword evidence="5" id="KW-1185">Reference proteome</keyword>
<dbReference type="Proteomes" id="UP001146469">
    <property type="component" value="Unassembled WGS sequence"/>
</dbReference>
<evidence type="ECO:0000313" key="4">
    <source>
        <dbReference type="EMBL" id="MCZ9290184.1"/>
    </source>
</evidence>
<keyword evidence="2" id="KW-0472">Membrane</keyword>
<sequence>MSRFPHACTAFGVSVALCGLFALPVAPAVADPINDAPSASTTQDSAQGQAPDPTDPAVREDSTWANPLARATDPQQDVDLEIIGIGTSSSVHAAAGQTYTLRIRNDRSHALNNLSLTLFYRSAATAAEVRVAQLANQGEYSLSSQPLQLDGTLSPGETREVTVTVPAAGASIDSSRDAPSPQPLNLPPHAFEEPGAYPLLFSLSGQDTNPESPEQGGTQYLAVARTTLSVGASTRKEDQPSTPVTVVYPLAGPTYMAAGQTGDAPKRRPAFVTKDVLAAEVGEGGRLRGLLDAYREAKSSKLKQATCIAIDPELLDTVNRLAEGYFVGERTPDPVEEPQRLRDSWDQILGGEEVEAQHMPGNADAKKWIADLREVVQSNCSVALPYAGADINGLSQVDSDWLRVRALGTGAGVIQRILGVVPTQNVVIPDAGYVAPEAQQVLAAGISKTPEGVEPVEADQSRRFEQTVQGKPAIPQTGHVTALVAENTVNIEQPAAAPDPAADPDGIGADGADGDGSDSAEPNPTDEAWNQRLVNLPGATRTGNAGEEVGAQGDAPANGAAQTTATALTYSADLGTVLKATGQHPEIAAYSNPDLRFNLTEDSAVARLADAQAVLNLELDSGRPTLAVPPAAWSVNKTQASSFLQTISQHLDNHSATPAPLPEAVQPRGIDLADVGSGSTTVPYTDPGAYSAPYLGTVADTARKLRELTLFMQNDSAIALTREGFTSPLFSDLLRGLSTYRKRERGHVDVLREQLGTNLARVGQVTSQLRRSISLLPPGNVFTRTSDSSPLLVVARNGLPLPVTAKVGYSSDADTDVTVHVDSTASPTIPAKGSITWSLTTDIADTSEQVNLSLWLATNSQDGKGDLEDGTRISDPVELRVQSVPGLSSRGVAIIAGLLLGIGAAGKMLWDRRSGRASKRKTATALRPAPRPQEGDQN</sequence>
<dbReference type="AlphaFoldDB" id="A0A9X3LLF1"/>
<evidence type="ECO:0000256" key="1">
    <source>
        <dbReference type="SAM" id="MobiDB-lite"/>
    </source>
</evidence>
<gene>
    <name evidence="4" type="ORF">L8V00_08210</name>
</gene>
<keyword evidence="2" id="KW-1133">Transmembrane helix</keyword>
<name>A0A9X3LLF1_9CORY</name>
<accession>A0A9X3LLF1</accession>
<feature type="chain" id="PRO_5040919024" description="Secreted protein" evidence="3">
    <location>
        <begin position="31"/>
        <end position="938"/>
    </location>
</feature>
<evidence type="ECO:0008006" key="6">
    <source>
        <dbReference type="Google" id="ProtNLM"/>
    </source>
</evidence>
<evidence type="ECO:0000313" key="5">
    <source>
        <dbReference type="Proteomes" id="UP001146469"/>
    </source>
</evidence>
<proteinExistence type="predicted"/>
<comment type="caution">
    <text evidence="4">The sequence shown here is derived from an EMBL/GenBank/DDBJ whole genome shotgun (WGS) entry which is preliminary data.</text>
</comment>
<feature type="compositionally biased region" description="Low complexity" evidence="1">
    <location>
        <begin position="495"/>
        <end position="507"/>
    </location>
</feature>
<feature type="transmembrane region" description="Helical" evidence="2">
    <location>
        <begin position="891"/>
        <end position="910"/>
    </location>
</feature>
<reference evidence="4" key="1">
    <citation type="submission" date="2022-02" db="EMBL/GenBank/DDBJ databases">
        <title>Corynebacterium sp. from urogenital microbiome.</title>
        <authorList>
            <person name="Cappelli E.A."/>
            <person name="Ribeiro T.G."/>
            <person name="Peixe L."/>
        </authorList>
    </citation>
    <scope>NUCLEOTIDE SEQUENCE</scope>
    <source>
        <strain evidence="4">C8Ua_174</strain>
    </source>
</reference>
<keyword evidence="3" id="KW-0732">Signal</keyword>
<evidence type="ECO:0000256" key="2">
    <source>
        <dbReference type="SAM" id="Phobius"/>
    </source>
</evidence>
<organism evidence="4 5">
    <name type="scientific">Corynebacterium evansiae</name>
    <dbReference type="NCBI Taxonomy" id="2913499"/>
    <lineage>
        <taxon>Bacteria</taxon>
        <taxon>Bacillati</taxon>
        <taxon>Actinomycetota</taxon>
        <taxon>Actinomycetes</taxon>
        <taxon>Mycobacteriales</taxon>
        <taxon>Corynebacteriaceae</taxon>
        <taxon>Corynebacterium</taxon>
    </lineage>
</organism>
<feature type="region of interest" description="Disordered" evidence="1">
    <location>
        <begin position="34"/>
        <end position="61"/>
    </location>
</feature>
<keyword evidence="2" id="KW-0812">Transmembrane</keyword>
<feature type="region of interest" description="Disordered" evidence="1">
    <location>
        <begin position="495"/>
        <end position="560"/>
    </location>
</feature>
<protein>
    <recommendedName>
        <fullName evidence="6">Secreted protein</fullName>
    </recommendedName>
</protein>
<feature type="region of interest" description="Disordered" evidence="1">
    <location>
        <begin position="913"/>
        <end position="938"/>
    </location>
</feature>